<evidence type="ECO:0000259" key="2">
    <source>
        <dbReference type="Pfam" id="PF08486"/>
    </source>
</evidence>
<accession>A0A0G0UBT7</accession>
<feature type="chain" id="PRO_5002534680" evidence="1">
    <location>
        <begin position="25"/>
        <end position="565"/>
    </location>
</feature>
<feature type="signal peptide" evidence="1">
    <location>
        <begin position="1"/>
        <end position="24"/>
    </location>
</feature>
<name>A0A0G0UBT7_9BACT</name>
<evidence type="ECO:0000313" key="4">
    <source>
        <dbReference type="Proteomes" id="UP000034854"/>
    </source>
</evidence>
<dbReference type="Pfam" id="PF08486">
    <property type="entry name" value="SpoIID"/>
    <property type="match status" value="1"/>
</dbReference>
<dbReference type="Gene3D" id="6.10.250.3150">
    <property type="match status" value="1"/>
</dbReference>
<evidence type="ECO:0000256" key="1">
    <source>
        <dbReference type="SAM" id="SignalP"/>
    </source>
</evidence>
<organism evidence="3 4">
    <name type="scientific">Candidatus Curtissbacteria bacterium GW2011_GWA1_41_11</name>
    <dbReference type="NCBI Taxonomy" id="1618409"/>
    <lineage>
        <taxon>Bacteria</taxon>
        <taxon>Candidatus Curtissiibacteriota</taxon>
    </lineage>
</organism>
<proteinExistence type="predicted"/>
<sequence length="565" mass="61615">MKSAIASIFVTLLFCRFVGSSVYAQECDSSCSNAIECRDKIAKCQNAWDQMETAKQPHVDALRKMESDIAAFQNRIKMIEGDVVKKAAAIAENETELGGLLATVGKRARKFYIRSIWTNPMVTFFSTTNIGSVLRMLVYQQSVINEDKKAITQTALSIKDLEERKRSLEKERFSLAYLKEETDKRAVSVRKLVNDASAYQSKLTGIIASLTAQQQTILNARSGTFTTSVGDVPLADDPNASPAYNPGFSPAFAGFSFGAYTHKKGMSQYGAKGRAESGQNSGQILQAYFGKTPVGKDTGGTISVSGFGNLDFENQYLMGIAEMPSTFPKEALKAQAIAARTYAYRYKTSGQTICTTQSCQVFSKSKADSPPGEWKSAVEETRGQVLEDTVGYYSSTTGGYITTMGWDTKCGNQGCWTGDAYEKIANSPWFYKGWYTESYLNSSAKCGRSHPWLTGEEFADILNAWQVRKNGGDASRILPVTINSCPIGGASGNPYSMSELRDQGGYSSVSSVSVTYNSGGYTDTVTLGTNKGTVQISGSEFKEAFNLRAPGYISIRSSLFNIEKK</sequence>
<feature type="domain" description="Sporulation stage II protein D amidase enhancer LytB N-terminal" evidence="2">
    <location>
        <begin position="315"/>
        <end position="386"/>
    </location>
</feature>
<dbReference type="InterPro" id="IPR013693">
    <property type="entry name" value="SpoIID/LytB_N"/>
</dbReference>
<protein>
    <submittedName>
        <fullName evidence="3">SpoIID/LytB domain protein</fullName>
    </submittedName>
</protein>
<evidence type="ECO:0000313" key="3">
    <source>
        <dbReference type="EMBL" id="KKR86423.1"/>
    </source>
</evidence>
<keyword evidence="1" id="KW-0732">Signal</keyword>
<comment type="caution">
    <text evidence="3">The sequence shown here is derived from an EMBL/GenBank/DDBJ whole genome shotgun (WGS) entry which is preliminary data.</text>
</comment>
<reference evidence="3 4" key="1">
    <citation type="journal article" date="2015" name="Nature">
        <title>rRNA introns, odd ribosomes, and small enigmatic genomes across a large radiation of phyla.</title>
        <authorList>
            <person name="Brown C.T."/>
            <person name="Hug L.A."/>
            <person name="Thomas B.C."/>
            <person name="Sharon I."/>
            <person name="Castelle C.J."/>
            <person name="Singh A."/>
            <person name="Wilkins M.J."/>
            <person name="Williams K.H."/>
            <person name="Banfield J.F."/>
        </authorList>
    </citation>
    <scope>NUCLEOTIDE SEQUENCE [LARGE SCALE GENOMIC DNA]</scope>
</reference>
<dbReference type="EMBL" id="LCAG01000015">
    <property type="protein sequence ID" value="KKR86423.1"/>
    <property type="molecule type" value="Genomic_DNA"/>
</dbReference>
<dbReference type="AlphaFoldDB" id="A0A0G0UBT7"/>
<gene>
    <name evidence="3" type="ORF">UU34_C0015G0018</name>
</gene>
<dbReference type="Proteomes" id="UP000034854">
    <property type="component" value="Unassembled WGS sequence"/>
</dbReference>